<comment type="caution">
    <text evidence="3">The sequence shown here is derived from an EMBL/GenBank/DDBJ whole genome shotgun (WGS) entry which is preliminary data.</text>
</comment>
<dbReference type="SUPFAM" id="SSF55961">
    <property type="entry name" value="Bet v1-like"/>
    <property type="match status" value="1"/>
</dbReference>
<comment type="similarity">
    <text evidence="1">Belongs to the AHA1 family.</text>
</comment>
<dbReference type="Pfam" id="PF08327">
    <property type="entry name" value="AHSA1"/>
    <property type="match status" value="1"/>
</dbReference>
<dbReference type="CDD" id="cd07814">
    <property type="entry name" value="SRPBCC_CalC_Aha1-like"/>
    <property type="match status" value="1"/>
</dbReference>
<sequence length="171" mass="19502">MSELTHSVTVRRLLPAQPARVFEAFSSAEALGRWFTPRPDISLEILAFEFVPEGAFRFCFIMPGDERKAVAGRYERIMLNDEIVFSWTWETPDPHADIPTRVRVRFRAQDGGTEIVLTHSQLPSEESSKRHGEGWTGMFEQLEAGFADPQFLRQAEARPETRPETRDAAHA</sequence>
<protein>
    <submittedName>
        <fullName evidence="3">SRPBCC domain-containing protein</fullName>
    </submittedName>
</protein>
<dbReference type="OrthoDB" id="9803476at2"/>
<accession>A0A545U301</accession>
<name>A0A545U301_9PROT</name>
<dbReference type="InterPro" id="IPR023393">
    <property type="entry name" value="START-like_dom_sf"/>
</dbReference>
<gene>
    <name evidence="3" type="ORF">FKG95_04220</name>
</gene>
<reference evidence="3 4" key="1">
    <citation type="submission" date="2019-06" db="EMBL/GenBank/DDBJ databases">
        <title>Whole genome sequence for Rhodospirillaceae sp. R148.</title>
        <authorList>
            <person name="Wang G."/>
        </authorList>
    </citation>
    <scope>NUCLEOTIDE SEQUENCE [LARGE SCALE GENOMIC DNA]</scope>
    <source>
        <strain evidence="3 4">R148</strain>
    </source>
</reference>
<dbReference type="Gene3D" id="3.30.530.20">
    <property type="match status" value="1"/>
</dbReference>
<dbReference type="EMBL" id="VHSH01000001">
    <property type="protein sequence ID" value="TQV83793.1"/>
    <property type="molecule type" value="Genomic_DNA"/>
</dbReference>
<organism evidence="3 4">
    <name type="scientific">Denitrobaculum tricleocarpae</name>
    <dbReference type="NCBI Taxonomy" id="2591009"/>
    <lineage>
        <taxon>Bacteria</taxon>
        <taxon>Pseudomonadati</taxon>
        <taxon>Pseudomonadota</taxon>
        <taxon>Alphaproteobacteria</taxon>
        <taxon>Rhodospirillales</taxon>
        <taxon>Rhodospirillaceae</taxon>
        <taxon>Denitrobaculum</taxon>
    </lineage>
</organism>
<dbReference type="InterPro" id="IPR013538">
    <property type="entry name" value="ASHA1/2-like_C"/>
</dbReference>
<evidence type="ECO:0000313" key="3">
    <source>
        <dbReference type="EMBL" id="TQV83793.1"/>
    </source>
</evidence>
<evidence type="ECO:0000256" key="1">
    <source>
        <dbReference type="ARBA" id="ARBA00006817"/>
    </source>
</evidence>
<dbReference type="Proteomes" id="UP000315252">
    <property type="component" value="Unassembled WGS sequence"/>
</dbReference>
<feature type="domain" description="Activator of Hsp90 ATPase homologue 1/2-like C-terminal" evidence="2">
    <location>
        <begin position="16"/>
        <end position="144"/>
    </location>
</feature>
<keyword evidence="4" id="KW-1185">Reference proteome</keyword>
<evidence type="ECO:0000313" key="4">
    <source>
        <dbReference type="Proteomes" id="UP000315252"/>
    </source>
</evidence>
<proteinExistence type="inferred from homology"/>
<dbReference type="AlphaFoldDB" id="A0A545U301"/>
<evidence type="ECO:0000259" key="2">
    <source>
        <dbReference type="Pfam" id="PF08327"/>
    </source>
</evidence>
<dbReference type="RefSeq" id="WP_142895028.1">
    <property type="nucleotide sequence ID" value="NZ_ML660052.1"/>
</dbReference>